<dbReference type="EMBL" id="JAEEGA010000014">
    <property type="protein sequence ID" value="MBP1043062.1"/>
    <property type="molecule type" value="Genomic_DNA"/>
</dbReference>
<dbReference type="RefSeq" id="WP_209530876.1">
    <property type="nucleotide sequence ID" value="NZ_JAEEGA010000014.1"/>
</dbReference>
<accession>A0A940STF2</accession>
<feature type="domain" description="N-acetyltransferase" evidence="1">
    <location>
        <begin position="19"/>
        <end position="195"/>
    </location>
</feature>
<evidence type="ECO:0000259" key="1">
    <source>
        <dbReference type="PROSITE" id="PS51186"/>
    </source>
</evidence>
<organism evidence="2 3">
    <name type="scientific">Vagococcus allomyrinae</name>
    <dbReference type="NCBI Taxonomy" id="2794353"/>
    <lineage>
        <taxon>Bacteria</taxon>
        <taxon>Bacillati</taxon>
        <taxon>Bacillota</taxon>
        <taxon>Bacilli</taxon>
        <taxon>Lactobacillales</taxon>
        <taxon>Enterococcaceae</taxon>
        <taxon>Vagococcus</taxon>
    </lineage>
</organism>
<evidence type="ECO:0000313" key="3">
    <source>
        <dbReference type="Proteomes" id="UP000674938"/>
    </source>
</evidence>
<dbReference type="AlphaFoldDB" id="A0A940STF2"/>
<dbReference type="InterPro" id="IPR000182">
    <property type="entry name" value="GNAT_dom"/>
</dbReference>
<sequence>MNESQPDFTTKPRLASQSILLRPFEMADSDALLAILAEPEVNRLTGSVGTSAEAQRQLSADEVKRIRHWYESRNQQTDRLDLVIYSQEQQAVVGEVVINEWDANSNSANYRILIGEKGRNQGIGQTATALLVAYAFEYLKLNRLELEVFSFNPRARHVYQKSGFVYEGTRREAFKFDDQWVDSECYAMLASDYLKLK</sequence>
<dbReference type="Gene3D" id="3.40.630.30">
    <property type="match status" value="1"/>
</dbReference>
<keyword evidence="3" id="KW-1185">Reference proteome</keyword>
<reference evidence="2" key="1">
    <citation type="submission" date="2020-12" db="EMBL/GenBank/DDBJ databases">
        <title>Vagococcus allomyrinae sp. nov. and Enterococcus lavae sp. nov., isolated from the larvae of Allomyrina dichotoma.</title>
        <authorList>
            <person name="Lee S.D."/>
        </authorList>
    </citation>
    <scope>NUCLEOTIDE SEQUENCE</scope>
    <source>
        <strain evidence="2">BWB3-3</strain>
    </source>
</reference>
<proteinExistence type="predicted"/>
<gene>
    <name evidence="2" type="ORF">I6N95_18765</name>
</gene>
<evidence type="ECO:0000313" key="2">
    <source>
        <dbReference type="EMBL" id="MBP1043062.1"/>
    </source>
</evidence>
<dbReference type="PANTHER" id="PTHR43415">
    <property type="entry name" value="SPERMIDINE N(1)-ACETYLTRANSFERASE"/>
    <property type="match status" value="1"/>
</dbReference>
<protein>
    <submittedName>
        <fullName evidence="2">GNAT family N-acetyltransferase</fullName>
    </submittedName>
</protein>
<comment type="caution">
    <text evidence="2">The sequence shown here is derived from an EMBL/GenBank/DDBJ whole genome shotgun (WGS) entry which is preliminary data.</text>
</comment>
<dbReference type="Pfam" id="PF13302">
    <property type="entry name" value="Acetyltransf_3"/>
    <property type="match status" value="1"/>
</dbReference>
<dbReference type="SUPFAM" id="SSF55729">
    <property type="entry name" value="Acyl-CoA N-acyltransferases (Nat)"/>
    <property type="match status" value="1"/>
</dbReference>
<dbReference type="Proteomes" id="UP000674938">
    <property type="component" value="Unassembled WGS sequence"/>
</dbReference>
<dbReference type="GO" id="GO:0016747">
    <property type="term" value="F:acyltransferase activity, transferring groups other than amino-acyl groups"/>
    <property type="evidence" value="ECO:0007669"/>
    <property type="project" value="InterPro"/>
</dbReference>
<name>A0A940STF2_9ENTE</name>
<dbReference type="PANTHER" id="PTHR43415:SF3">
    <property type="entry name" value="GNAT-FAMILY ACETYLTRANSFERASE"/>
    <property type="match status" value="1"/>
</dbReference>
<dbReference type="PROSITE" id="PS51186">
    <property type="entry name" value="GNAT"/>
    <property type="match status" value="1"/>
</dbReference>
<dbReference type="InterPro" id="IPR016181">
    <property type="entry name" value="Acyl_CoA_acyltransferase"/>
</dbReference>